<proteinExistence type="predicted"/>
<reference evidence="1 2" key="1">
    <citation type="journal article" date="2017" name="G3 (Bethesda)">
        <title>The Physical Genome Mapping of Anopheles albimanus Corrected Scaffold Misassemblies and Identified Interarm Rearrangements in Genus Anopheles.</title>
        <authorList>
            <person name="Artemov G.N."/>
            <person name="Peery A.N."/>
            <person name="Jiang X."/>
            <person name="Tu Z."/>
            <person name="Stegniy V.N."/>
            <person name="Sharakhova M.V."/>
            <person name="Sharakhov I.V."/>
        </authorList>
    </citation>
    <scope>NUCLEOTIDE SEQUENCE [LARGE SCALE GENOMIC DNA]</scope>
    <source>
        <strain evidence="1 2">ALBI9_A</strain>
    </source>
</reference>
<dbReference type="EnsemblMetazoa" id="AALB010538-RA">
    <property type="protein sequence ID" value="AALB010538-PA"/>
    <property type="gene ID" value="AALB010538"/>
</dbReference>
<evidence type="ECO:0000313" key="2">
    <source>
        <dbReference type="Proteomes" id="UP000069272"/>
    </source>
</evidence>
<name>A0A182FVF3_ANOAL</name>
<accession>A0A182FVF3</accession>
<keyword evidence="2" id="KW-1185">Reference proteome</keyword>
<reference evidence="1" key="2">
    <citation type="submission" date="2022-08" db="UniProtKB">
        <authorList>
            <consortium name="EnsemblMetazoa"/>
        </authorList>
    </citation>
    <scope>IDENTIFICATION</scope>
    <source>
        <strain evidence="1">STECLA/ALBI9_A</strain>
    </source>
</reference>
<evidence type="ECO:0000313" key="1">
    <source>
        <dbReference type="EnsemblMetazoa" id="AALB010538-PA"/>
    </source>
</evidence>
<organism evidence="1 2">
    <name type="scientific">Anopheles albimanus</name>
    <name type="common">New world malaria mosquito</name>
    <dbReference type="NCBI Taxonomy" id="7167"/>
    <lineage>
        <taxon>Eukaryota</taxon>
        <taxon>Metazoa</taxon>
        <taxon>Ecdysozoa</taxon>
        <taxon>Arthropoda</taxon>
        <taxon>Hexapoda</taxon>
        <taxon>Insecta</taxon>
        <taxon>Pterygota</taxon>
        <taxon>Neoptera</taxon>
        <taxon>Endopterygota</taxon>
        <taxon>Diptera</taxon>
        <taxon>Nematocera</taxon>
        <taxon>Culicoidea</taxon>
        <taxon>Culicidae</taxon>
        <taxon>Anophelinae</taxon>
        <taxon>Anopheles</taxon>
    </lineage>
</organism>
<protein>
    <submittedName>
        <fullName evidence="1">Uncharacterized protein</fullName>
    </submittedName>
</protein>
<sequence length="59" mass="6600">MSNQAVPDFAYRFDLSFVVFDRLSDAKAPTTEAAARLELHSLAQQQASAQRPSRLNPKH</sequence>
<dbReference type="AlphaFoldDB" id="A0A182FVF3"/>
<dbReference type="Proteomes" id="UP000069272">
    <property type="component" value="Chromosome 3R"/>
</dbReference>